<dbReference type="PANTHER" id="PTHR42831:SF1">
    <property type="entry name" value="FE-S PROTEIN MATURATION AUXILIARY FACTOR YITW"/>
    <property type="match status" value="1"/>
</dbReference>
<evidence type="ECO:0000259" key="1">
    <source>
        <dbReference type="Pfam" id="PF01883"/>
    </source>
</evidence>
<dbReference type="Pfam" id="PF01883">
    <property type="entry name" value="FeS_assembly_P"/>
    <property type="match status" value="1"/>
</dbReference>
<dbReference type="InterPro" id="IPR034904">
    <property type="entry name" value="FSCA_dom_sf"/>
</dbReference>
<sequence length="103" mass="11595">MDLKEEVIKKLKEVYDPEIPIDIYNLGLVYGIEINGNNVHILMTLTAPGCPLANVLPQEVKEKLSEIPGIGNVEVEITWEPAWTPEMITDEGKEKLRSFGYNV</sequence>
<dbReference type="PANTHER" id="PTHR42831">
    <property type="entry name" value="FE-S PROTEIN MATURATION AUXILIARY FACTOR YITW"/>
    <property type="match status" value="1"/>
</dbReference>
<dbReference type="InterPro" id="IPR052339">
    <property type="entry name" value="Fe-S_Maturation_MIP18"/>
</dbReference>
<dbReference type="Gene3D" id="3.30.300.130">
    <property type="entry name" value="Fe-S cluster assembly (FSCA)"/>
    <property type="match status" value="1"/>
</dbReference>
<organism evidence="2">
    <name type="scientific">candidate division WOR-3 bacterium</name>
    <dbReference type="NCBI Taxonomy" id="2052148"/>
    <lineage>
        <taxon>Bacteria</taxon>
        <taxon>Bacteria division WOR-3</taxon>
    </lineage>
</organism>
<gene>
    <name evidence="2" type="ORF">ENQ77_05560</name>
    <name evidence="3" type="ORF">ENU66_02365</name>
</gene>
<comment type="caution">
    <text evidence="2">The sequence shown here is derived from an EMBL/GenBank/DDBJ whole genome shotgun (WGS) entry which is preliminary data.</text>
</comment>
<dbReference type="InterPro" id="IPR002744">
    <property type="entry name" value="MIP18-like"/>
</dbReference>
<dbReference type="SUPFAM" id="SSF117916">
    <property type="entry name" value="Fe-S cluster assembly (FSCA) domain-like"/>
    <property type="match status" value="1"/>
</dbReference>
<evidence type="ECO:0000313" key="3">
    <source>
        <dbReference type="EMBL" id="HGL17166.1"/>
    </source>
</evidence>
<proteinExistence type="predicted"/>
<dbReference type="EMBL" id="DSOL01000157">
    <property type="protein sequence ID" value="HEN28110.1"/>
    <property type="molecule type" value="Genomic_DNA"/>
</dbReference>
<dbReference type="AlphaFoldDB" id="A0A7C2NZP1"/>
<protein>
    <submittedName>
        <fullName evidence="2">DUF59 domain-containing protein</fullName>
    </submittedName>
</protein>
<evidence type="ECO:0000313" key="2">
    <source>
        <dbReference type="EMBL" id="HEN28110.1"/>
    </source>
</evidence>
<dbReference type="EMBL" id="DTDJ01000021">
    <property type="protein sequence ID" value="HGL17166.1"/>
    <property type="molecule type" value="Genomic_DNA"/>
</dbReference>
<feature type="domain" description="MIP18 family-like" evidence="1">
    <location>
        <begin position="4"/>
        <end position="76"/>
    </location>
</feature>
<reference evidence="2" key="1">
    <citation type="journal article" date="2020" name="mSystems">
        <title>Genome- and Community-Level Interaction Insights into Carbon Utilization and Element Cycling Functions of Hydrothermarchaeota in Hydrothermal Sediment.</title>
        <authorList>
            <person name="Zhou Z."/>
            <person name="Liu Y."/>
            <person name="Xu W."/>
            <person name="Pan J."/>
            <person name="Luo Z.H."/>
            <person name="Li M."/>
        </authorList>
    </citation>
    <scope>NUCLEOTIDE SEQUENCE [LARGE SCALE GENOMIC DNA]</scope>
    <source>
        <strain evidence="2">SpSt-34</strain>
        <strain evidence="3">SpSt-69</strain>
    </source>
</reference>
<accession>A0A7C2NZP1</accession>
<name>A0A7C2NZP1_UNCW3</name>